<feature type="transmembrane region" description="Helical" evidence="2">
    <location>
        <begin position="966"/>
        <end position="987"/>
    </location>
</feature>
<feature type="compositionally biased region" description="Low complexity" evidence="1">
    <location>
        <begin position="783"/>
        <end position="793"/>
    </location>
</feature>
<keyword evidence="2" id="KW-0472">Membrane</keyword>
<dbReference type="AlphaFoldDB" id="U6JV05"/>
<evidence type="ECO:0000256" key="1">
    <source>
        <dbReference type="SAM" id="MobiDB-lite"/>
    </source>
</evidence>
<dbReference type="GeneID" id="25375256"/>
<feature type="region of interest" description="Disordered" evidence="1">
    <location>
        <begin position="906"/>
        <end position="931"/>
    </location>
</feature>
<protein>
    <submittedName>
        <fullName evidence="3">Uncharacterized protein</fullName>
    </submittedName>
</protein>
<reference evidence="3" key="1">
    <citation type="submission" date="2013-10" db="EMBL/GenBank/DDBJ databases">
        <title>Genomic analysis of the causative agents of coccidiosis in chickens.</title>
        <authorList>
            <person name="Reid A.J."/>
            <person name="Blake D."/>
            <person name="Billington K."/>
            <person name="Browne H."/>
            <person name="Dunn M."/>
            <person name="Hung S."/>
            <person name="Kawahara F."/>
            <person name="Miranda-Saavedra D."/>
            <person name="Mourier T."/>
            <person name="Nagra H."/>
            <person name="Otto T.D."/>
            <person name="Rawlings N."/>
            <person name="Sanchez A."/>
            <person name="Sanders M."/>
            <person name="Subramaniam C."/>
            <person name="Tay Y."/>
            <person name="Dear P."/>
            <person name="Doerig C."/>
            <person name="Gruber A."/>
            <person name="Parkinson J."/>
            <person name="Shirley M."/>
            <person name="Wan K.L."/>
            <person name="Berriman M."/>
            <person name="Tomley F."/>
            <person name="Pain A."/>
        </authorList>
    </citation>
    <scope>NUCLEOTIDE SEQUENCE [LARGE SCALE GENOMIC DNA]</scope>
    <source>
        <strain evidence="3">Houghton</strain>
    </source>
</reference>
<proteinExistence type="predicted"/>
<dbReference type="Proteomes" id="UP000030744">
    <property type="component" value="Unassembled WGS sequence"/>
</dbReference>
<gene>
    <name evidence="3" type="ORF">EMH_0001810</name>
</gene>
<feature type="compositionally biased region" description="Low complexity" evidence="1">
    <location>
        <begin position="77"/>
        <end position="91"/>
    </location>
</feature>
<dbReference type="OrthoDB" id="348609at2759"/>
<dbReference type="RefSeq" id="XP_013351180.1">
    <property type="nucleotide sequence ID" value="XM_013495726.1"/>
</dbReference>
<keyword evidence="2" id="KW-0812">Transmembrane</keyword>
<feature type="compositionally biased region" description="Low complexity" evidence="1">
    <location>
        <begin position="752"/>
        <end position="775"/>
    </location>
</feature>
<feature type="region of interest" description="Disordered" evidence="1">
    <location>
        <begin position="74"/>
        <end position="107"/>
    </location>
</feature>
<evidence type="ECO:0000313" key="3">
    <source>
        <dbReference type="EMBL" id="CDJ28606.1"/>
    </source>
</evidence>
<dbReference type="EMBL" id="HG681457">
    <property type="protein sequence ID" value="CDJ28606.1"/>
    <property type="molecule type" value="Genomic_DNA"/>
</dbReference>
<sequence>MVLPSYSAVSVHLRPGGAAPLHSAYLCTKTDNVVLGSFALHRQQKGNVSQGISIRHIWQQAAAAAAIAAAAERDQRLQQQQQQPQKQQQGAGKRKGGKARMSSAGRAATTTAAAATATAAANVAADPRALDGVYSSSFYLSFVAAAAAHAATPVATAATDAGSAPPGRTRLRGANQKRQAAIERLLRLRPQMLPSVARVAAAAARMQPRGCIDAAAAAPAGAQTLWREELATVLRNSSAAAAATADRAFWNAFAVAAADAAEAFTPAELCSIAAATAAAAAAGAPGWKGPNERHQQMLLALQEQIRRHAHSYTLPQLLISLEALQSLQRIPSAATAAVSAAATAATAETAAFAAISGEPGVKKKAAAIAAAAAAAGDLPFLLQRIEGTLHTKLTQAAQRAAAAAAAAPAAATAVKQPAAAGQKETGAKAAAAREERQPVFCRLLLRCLRLYAAAEVPCPALLEQTFSTLASRCTWFSTGQLVELAELLLQLQPQETPPSDSEALHALNARLIADATASEVSLQQLLCLADTETAAAAAAAALPDGTPSKDQNALMLLHCLLQQQALGRPELLQLLPTLLQELQHQQKQQQYLQWCGLVLSVCSSSGVQLLELWEELLGPLLQLPVAEEPAAAAQAAAAGAPWGGWLLSRPLLQHVEAAVSAACFCGVAGAGAETSEEKNELLSAAASAAAHAAATAGGFLSFLLRSSSSNSRCLSQLTGESLEEMAVNICGLYRVQSAAAVLLHLLPQQHSLSQQHHGQHQQRQQLQQHQQQQQQPEEDCTQASPAAAAEDPSPSLRGLLAAAFPEWQQLQQPTMNAQQLQEGDLQQELQKQQQMLLQQQSGLVFELLLEFACRGSPKSSQELPPTLLLLLDGSEGEVTFDPQSPSVHPTVLSFLQSAARGAAALRSSSENSSSIDADSSSSGNPSNSNSSASNASSALAVAAAVGIPATATAAPQTLRLHLLYRWPLSPAVTVVVTLLGLLLIRYYCCLSCSARLSAAANRYLQHLEKLLLAARVQQRHKGVNPRTLSPNAEA</sequence>
<keyword evidence="4" id="KW-1185">Reference proteome</keyword>
<name>U6JV05_9EIME</name>
<evidence type="ECO:0000313" key="4">
    <source>
        <dbReference type="Proteomes" id="UP000030744"/>
    </source>
</evidence>
<evidence type="ECO:0000256" key="2">
    <source>
        <dbReference type="SAM" id="Phobius"/>
    </source>
</evidence>
<accession>U6JV05</accession>
<keyword evidence="2" id="KW-1133">Transmembrane helix</keyword>
<feature type="region of interest" description="Disordered" evidence="1">
    <location>
        <begin position="752"/>
        <end position="793"/>
    </location>
</feature>
<reference evidence="3" key="2">
    <citation type="submission" date="2013-10" db="EMBL/GenBank/DDBJ databases">
        <authorList>
            <person name="Aslett M."/>
        </authorList>
    </citation>
    <scope>NUCLEOTIDE SEQUENCE [LARGE SCALE GENOMIC DNA]</scope>
    <source>
        <strain evidence="3">Houghton</strain>
    </source>
</reference>
<dbReference type="VEuPathDB" id="ToxoDB:EMH_0001810"/>
<organism evidence="3 4">
    <name type="scientific">Eimeria mitis</name>
    <dbReference type="NCBI Taxonomy" id="44415"/>
    <lineage>
        <taxon>Eukaryota</taxon>
        <taxon>Sar</taxon>
        <taxon>Alveolata</taxon>
        <taxon>Apicomplexa</taxon>
        <taxon>Conoidasida</taxon>
        <taxon>Coccidia</taxon>
        <taxon>Eucoccidiorida</taxon>
        <taxon>Eimeriorina</taxon>
        <taxon>Eimeriidae</taxon>
        <taxon>Eimeria</taxon>
    </lineage>
</organism>